<dbReference type="AlphaFoldDB" id="A0A0D0ACT6"/>
<dbReference type="HOGENOM" id="CLU_2905666_0_0_1"/>
<evidence type="ECO:0000313" key="3">
    <source>
        <dbReference type="Proteomes" id="UP000054485"/>
    </source>
</evidence>
<dbReference type="InParanoid" id="A0A0D0ACT6"/>
<accession>A0A0D0ACT6</accession>
<keyword evidence="3" id="KW-1185">Reference proteome</keyword>
<dbReference type="EMBL" id="KN835340">
    <property type="protein sequence ID" value="KIK39491.1"/>
    <property type="molecule type" value="Genomic_DNA"/>
</dbReference>
<feature type="compositionally biased region" description="Polar residues" evidence="1">
    <location>
        <begin position="1"/>
        <end position="15"/>
    </location>
</feature>
<feature type="region of interest" description="Disordered" evidence="1">
    <location>
        <begin position="1"/>
        <end position="20"/>
    </location>
</feature>
<reference evidence="2 3" key="1">
    <citation type="submission" date="2014-04" db="EMBL/GenBank/DDBJ databases">
        <authorList>
            <consortium name="DOE Joint Genome Institute"/>
            <person name="Kuo A."/>
            <person name="Ruytinx J."/>
            <person name="Rineau F."/>
            <person name="Colpaert J."/>
            <person name="Kohler A."/>
            <person name="Nagy L.G."/>
            <person name="Floudas D."/>
            <person name="Copeland A."/>
            <person name="Barry K.W."/>
            <person name="Cichocki N."/>
            <person name="Veneault-Fourrey C."/>
            <person name="LaButti K."/>
            <person name="Lindquist E.A."/>
            <person name="Lipzen A."/>
            <person name="Lundell T."/>
            <person name="Morin E."/>
            <person name="Murat C."/>
            <person name="Sun H."/>
            <person name="Tunlid A."/>
            <person name="Henrissat B."/>
            <person name="Grigoriev I.V."/>
            <person name="Hibbett D.S."/>
            <person name="Martin F."/>
            <person name="Nordberg H.P."/>
            <person name="Cantor M.N."/>
            <person name="Hua S.X."/>
        </authorList>
    </citation>
    <scope>NUCLEOTIDE SEQUENCE [LARGE SCALE GENOMIC DNA]</scope>
    <source>
        <strain evidence="2 3">UH-Slu-Lm8-n1</strain>
    </source>
</reference>
<reference evidence="3" key="2">
    <citation type="submission" date="2015-01" db="EMBL/GenBank/DDBJ databases">
        <title>Evolutionary Origins and Diversification of the Mycorrhizal Mutualists.</title>
        <authorList>
            <consortium name="DOE Joint Genome Institute"/>
            <consortium name="Mycorrhizal Genomics Consortium"/>
            <person name="Kohler A."/>
            <person name="Kuo A."/>
            <person name="Nagy L.G."/>
            <person name="Floudas D."/>
            <person name="Copeland A."/>
            <person name="Barry K.W."/>
            <person name="Cichocki N."/>
            <person name="Veneault-Fourrey C."/>
            <person name="LaButti K."/>
            <person name="Lindquist E.A."/>
            <person name="Lipzen A."/>
            <person name="Lundell T."/>
            <person name="Morin E."/>
            <person name="Murat C."/>
            <person name="Riley R."/>
            <person name="Ohm R."/>
            <person name="Sun H."/>
            <person name="Tunlid A."/>
            <person name="Henrissat B."/>
            <person name="Grigoriev I.V."/>
            <person name="Hibbett D.S."/>
            <person name="Martin F."/>
        </authorList>
    </citation>
    <scope>NUCLEOTIDE SEQUENCE [LARGE SCALE GENOMIC DNA]</scope>
    <source>
        <strain evidence="3">UH-Slu-Lm8-n1</strain>
    </source>
</reference>
<gene>
    <name evidence="2" type="ORF">CY34DRAFT_808229</name>
</gene>
<proteinExistence type="predicted"/>
<dbReference type="Proteomes" id="UP000054485">
    <property type="component" value="Unassembled WGS sequence"/>
</dbReference>
<sequence length="62" mass="7029">MPAYSVSPTTASSHHAGTADACNIPSRQTEKLEVCNKDYRKYCEYVLEMKSASINLMHTYER</sequence>
<evidence type="ECO:0000313" key="2">
    <source>
        <dbReference type="EMBL" id="KIK39491.1"/>
    </source>
</evidence>
<protein>
    <submittedName>
        <fullName evidence="2">Uncharacterized protein</fullName>
    </submittedName>
</protein>
<name>A0A0D0ACT6_9AGAM</name>
<organism evidence="2 3">
    <name type="scientific">Suillus luteus UH-Slu-Lm8-n1</name>
    <dbReference type="NCBI Taxonomy" id="930992"/>
    <lineage>
        <taxon>Eukaryota</taxon>
        <taxon>Fungi</taxon>
        <taxon>Dikarya</taxon>
        <taxon>Basidiomycota</taxon>
        <taxon>Agaricomycotina</taxon>
        <taxon>Agaricomycetes</taxon>
        <taxon>Agaricomycetidae</taxon>
        <taxon>Boletales</taxon>
        <taxon>Suillineae</taxon>
        <taxon>Suillaceae</taxon>
        <taxon>Suillus</taxon>
    </lineage>
</organism>
<evidence type="ECO:0000256" key="1">
    <source>
        <dbReference type="SAM" id="MobiDB-lite"/>
    </source>
</evidence>